<evidence type="ECO:0000313" key="8">
    <source>
        <dbReference type="EMBL" id="RKD88924.1"/>
    </source>
</evidence>
<keyword evidence="5" id="KW-0813">Transport</keyword>
<dbReference type="Gene3D" id="1.10.3720.10">
    <property type="entry name" value="MetI-like"/>
    <property type="match status" value="1"/>
</dbReference>
<name>A0A419W0H4_9EURY</name>
<keyword evidence="2 5" id="KW-0812">Transmembrane</keyword>
<dbReference type="SUPFAM" id="SSF161098">
    <property type="entry name" value="MetI-like"/>
    <property type="match status" value="1"/>
</dbReference>
<feature type="domain" description="ABC transmembrane type-1" evidence="7">
    <location>
        <begin position="114"/>
        <end position="294"/>
    </location>
</feature>
<evidence type="ECO:0000256" key="3">
    <source>
        <dbReference type="ARBA" id="ARBA00022989"/>
    </source>
</evidence>
<dbReference type="PANTHER" id="PTHR42729">
    <property type="entry name" value="OLIGO/DIPEPTIDE TRANSPORT, PERMEASE PROTEIN (DPPC-2)"/>
    <property type="match status" value="1"/>
</dbReference>
<evidence type="ECO:0000313" key="9">
    <source>
        <dbReference type="Proteomes" id="UP000283805"/>
    </source>
</evidence>
<sequence>MAETNSTFDATDDRDGTRDGPRATRSELYREWLDVAVLAPLRVIWDDWRTQLGSLIILFYVLMGTVGLYLVPAPTQGQGPNRTPPLQSLSYPLGTDNLGTSLLSEIVYATPPMLKMILAGAVFSTIMAVGIGTVSGYKGGFVDRVLTTFTDIAMTIPGLPLIILLVAVFDPRSPYLVGIFLSINAWAGLARSIRSQVLSIRDHTYVEVSRIMGAPLSRILKDDVIPNIMPYVLINFVNSARGVIFGSVALYYLGLLNSVGSNWGIMLNNAYTNAAIYSLDMVYWLLIPMITIVTLSFGLVLFAQGTEKLFNPRIRARHAETVEDTAPYEE</sequence>
<dbReference type="GO" id="GO:0005886">
    <property type="term" value="C:plasma membrane"/>
    <property type="evidence" value="ECO:0007669"/>
    <property type="project" value="UniProtKB-SubCell"/>
</dbReference>
<dbReference type="Pfam" id="PF00528">
    <property type="entry name" value="BPD_transp_1"/>
    <property type="match status" value="1"/>
</dbReference>
<dbReference type="InterPro" id="IPR000515">
    <property type="entry name" value="MetI-like"/>
</dbReference>
<dbReference type="RefSeq" id="WP_120246106.1">
    <property type="nucleotide sequence ID" value="NZ_RAPO01000004.1"/>
</dbReference>
<feature type="transmembrane region" description="Helical" evidence="5">
    <location>
        <begin position="175"/>
        <end position="193"/>
    </location>
</feature>
<dbReference type="GO" id="GO:0055085">
    <property type="term" value="P:transmembrane transport"/>
    <property type="evidence" value="ECO:0007669"/>
    <property type="project" value="InterPro"/>
</dbReference>
<feature type="transmembrane region" description="Helical" evidence="5">
    <location>
        <begin position="149"/>
        <end position="169"/>
    </location>
</feature>
<evidence type="ECO:0000256" key="1">
    <source>
        <dbReference type="ARBA" id="ARBA00004141"/>
    </source>
</evidence>
<keyword evidence="4 5" id="KW-0472">Membrane</keyword>
<gene>
    <name evidence="8" type="ORF">ATJ93_3744</name>
</gene>
<feature type="compositionally biased region" description="Basic and acidic residues" evidence="6">
    <location>
        <begin position="11"/>
        <end position="22"/>
    </location>
</feature>
<evidence type="ECO:0000256" key="6">
    <source>
        <dbReference type="SAM" id="MobiDB-lite"/>
    </source>
</evidence>
<protein>
    <submittedName>
        <fullName evidence="8">Peptide/nickel transport system permease protein</fullName>
    </submittedName>
</protein>
<organism evidence="8 9">
    <name type="scientific">Halopiger aswanensis</name>
    <dbReference type="NCBI Taxonomy" id="148449"/>
    <lineage>
        <taxon>Archaea</taxon>
        <taxon>Methanobacteriati</taxon>
        <taxon>Methanobacteriota</taxon>
        <taxon>Stenosarchaea group</taxon>
        <taxon>Halobacteria</taxon>
        <taxon>Halobacteriales</taxon>
        <taxon>Natrialbaceae</taxon>
        <taxon>Halopiger</taxon>
    </lineage>
</organism>
<feature type="region of interest" description="Disordered" evidence="6">
    <location>
        <begin position="1"/>
        <end position="22"/>
    </location>
</feature>
<comment type="similarity">
    <text evidence="5">Belongs to the binding-protein-dependent transport system permease family.</text>
</comment>
<keyword evidence="9" id="KW-1185">Reference proteome</keyword>
<evidence type="ECO:0000259" key="7">
    <source>
        <dbReference type="PROSITE" id="PS50928"/>
    </source>
</evidence>
<proteinExistence type="inferred from homology"/>
<feature type="transmembrane region" description="Helical" evidence="5">
    <location>
        <begin position="116"/>
        <end position="137"/>
    </location>
</feature>
<dbReference type="PANTHER" id="PTHR42729:SF1">
    <property type="entry name" value="OLIGO_DIPEPTIDE TRANSPORT, PERMEASE PROTEIN (DPPC-2)"/>
    <property type="match status" value="1"/>
</dbReference>
<dbReference type="OrthoDB" id="312811at2157"/>
<evidence type="ECO:0000256" key="4">
    <source>
        <dbReference type="ARBA" id="ARBA00023136"/>
    </source>
</evidence>
<keyword evidence="3 5" id="KW-1133">Transmembrane helix</keyword>
<evidence type="ECO:0000256" key="2">
    <source>
        <dbReference type="ARBA" id="ARBA00022692"/>
    </source>
</evidence>
<dbReference type="Proteomes" id="UP000283805">
    <property type="component" value="Unassembled WGS sequence"/>
</dbReference>
<feature type="transmembrane region" description="Helical" evidence="5">
    <location>
        <begin position="52"/>
        <end position="71"/>
    </location>
</feature>
<comment type="subcellular location">
    <subcellularLocation>
        <location evidence="5">Cell membrane</location>
        <topology evidence="5">Multi-pass membrane protein</topology>
    </subcellularLocation>
    <subcellularLocation>
        <location evidence="1">Membrane</location>
        <topology evidence="1">Multi-pass membrane protein</topology>
    </subcellularLocation>
</comment>
<feature type="transmembrane region" description="Helical" evidence="5">
    <location>
        <begin position="281"/>
        <end position="303"/>
    </location>
</feature>
<dbReference type="InterPro" id="IPR035906">
    <property type="entry name" value="MetI-like_sf"/>
</dbReference>
<reference evidence="8 9" key="1">
    <citation type="submission" date="2018-09" db="EMBL/GenBank/DDBJ databases">
        <title>Genomic Encyclopedia of Archaeal and Bacterial Type Strains, Phase II (KMG-II): from individual species to whole genera.</title>
        <authorList>
            <person name="Goeker M."/>
        </authorList>
    </citation>
    <scope>NUCLEOTIDE SEQUENCE [LARGE SCALE GENOMIC DNA]</scope>
    <source>
        <strain evidence="8 9">DSM 13151</strain>
    </source>
</reference>
<evidence type="ECO:0000256" key="5">
    <source>
        <dbReference type="RuleBase" id="RU363032"/>
    </source>
</evidence>
<dbReference type="EMBL" id="RAPO01000004">
    <property type="protein sequence ID" value="RKD88924.1"/>
    <property type="molecule type" value="Genomic_DNA"/>
</dbReference>
<comment type="caution">
    <text evidence="8">The sequence shown here is derived from an EMBL/GenBank/DDBJ whole genome shotgun (WGS) entry which is preliminary data.</text>
</comment>
<dbReference type="AlphaFoldDB" id="A0A419W0H4"/>
<dbReference type="CDD" id="cd06261">
    <property type="entry name" value="TM_PBP2"/>
    <property type="match status" value="1"/>
</dbReference>
<accession>A0A419W0H4</accession>
<dbReference type="PROSITE" id="PS50928">
    <property type="entry name" value="ABC_TM1"/>
    <property type="match status" value="1"/>
</dbReference>